<evidence type="ECO:0000313" key="2">
    <source>
        <dbReference type="Proteomes" id="UP001234178"/>
    </source>
</evidence>
<dbReference type="Proteomes" id="UP001234178">
    <property type="component" value="Unassembled WGS sequence"/>
</dbReference>
<keyword evidence="2" id="KW-1185">Reference proteome</keyword>
<dbReference type="EMBL" id="JAOYFB010000006">
    <property type="protein sequence ID" value="KAK4017422.1"/>
    <property type="molecule type" value="Genomic_DNA"/>
</dbReference>
<name>A0ABQ9ZWZ8_9CRUS</name>
<evidence type="ECO:0000313" key="1">
    <source>
        <dbReference type="EMBL" id="KAK4017422.1"/>
    </source>
</evidence>
<gene>
    <name evidence="1" type="ORF">OUZ56_032733</name>
</gene>
<protein>
    <submittedName>
        <fullName evidence="1">Uncharacterized protein</fullName>
    </submittedName>
</protein>
<reference evidence="1 2" key="1">
    <citation type="journal article" date="2023" name="Nucleic Acids Res.">
        <title>The hologenome of Daphnia magna reveals possible DNA methylation and microbiome-mediated evolution of the host genome.</title>
        <authorList>
            <person name="Chaturvedi A."/>
            <person name="Li X."/>
            <person name="Dhandapani V."/>
            <person name="Marshall H."/>
            <person name="Kissane S."/>
            <person name="Cuenca-Cambronero M."/>
            <person name="Asole G."/>
            <person name="Calvet F."/>
            <person name="Ruiz-Romero M."/>
            <person name="Marangio P."/>
            <person name="Guigo R."/>
            <person name="Rago D."/>
            <person name="Mirbahai L."/>
            <person name="Eastwood N."/>
            <person name="Colbourne J.K."/>
            <person name="Zhou J."/>
            <person name="Mallon E."/>
            <person name="Orsini L."/>
        </authorList>
    </citation>
    <scope>NUCLEOTIDE SEQUENCE [LARGE SCALE GENOMIC DNA]</scope>
    <source>
        <strain evidence="1">LRV0_1</strain>
    </source>
</reference>
<comment type="caution">
    <text evidence="1">The sequence shown here is derived from an EMBL/GenBank/DDBJ whole genome shotgun (WGS) entry which is preliminary data.</text>
</comment>
<sequence length="178" mass="19639">MPKEVARRSVVFSALNPFQSLPVDQPLPVFARQPNPLPIDPPLCPSAHSLPTKMLTEIDHQSFRCLFPSSPHSLCSFTHSARQNARYSCPSTHSLTLPVYVLTVSAPFVHQPPLFPSTHYLSTKTPTVKVHRPFCCLSPSFPSQLLLIDPLTAGENVHFCWPSSLLLPVCSYAAVQPS</sequence>
<accession>A0ABQ9ZWZ8</accession>
<organism evidence="1 2">
    <name type="scientific">Daphnia magna</name>
    <dbReference type="NCBI Taxonomy" id="35525"/>
    <lineage>
        <taxon>Eukaryota</taxon>
        <taxon>Metazoa</taxon>
        <taxon>Ecdysozoa</taxon>
        <taxon>Arthropoda</taxon>
        <taxon>Crustacea</taxon>
        <taxon>Branchiopoda</taxon>
        <taxon>Diplostraca</taxon>
        <taxon>Cladocera</taxon>
        <taxon>Anomopoda</taxon>
        <taxon>Daphniidae</taxon>
        <taxon>Daphnia</taxon>
    </lineage>
</organism>
<proteinExistence type="predicted"/>